<gene>
    <name evidence="2" type="ORF">ENE75_05100</name>
</gene>
<evidence type="ECO:0000313" key="2">
    <source>
        <dbReference type="EMBL" id="RVT54233.1"/>
    </source>
</evidence>
<dbReference type="OrthoDB" id="9793039at2"/>
<dbReference type="InterPro" id="IPR004360">
    <property type="entry name" value="Glyas_Fos-R_dOase_dom"/>
</dbReference>
<dbReference type="Gene3D" id="3.10.180.10">
    <property type="entry name" value="2,3-Dihydroxybiphenyl 1,2-Dioxygenase, domain 1"/>
    <property type="match status" value="1"/>
</dbReference>
<organism evidence="2 3">
    <name type="scientific">Rubrivivax albus</name>
    <dbReference type="NCBI Taxonomy" id="2499835"/>
    <lineage>
        <taxon>Bacteria</taxon>
        <taxon>Pseudomonadati</taxon>
        <taxon>Pseudomonadota</taxon>
        <taxon>Betaproteobacteria</taxon>
        <taxon>Burkholderiales</taxon>
        <taxon>Sphaerotilaceae</taxon>
        <taxon>Rubrivivax</taxon>
    </lineage>
</organism>
<dbReference type="PANTHER" id="PTHR33993">
    <property type="entry name" value="GLYOXALASE-RELATED"/>
    <property type="match status" value="1"/>
</dbReference>
<dbReference type="RefSeq" id="WP_128196226.1">
    <property type="nucleotide sequence ID" value="NZ_SACT01000001.1"/>
</dbReference>
<comment type="caution">
    <text evidence="2">The sequence shown here is derived from an EMBL/GenBank/DDBJ whole genome shotgun (WGS) entry which is preliminary data.</text>
</comment>
<keyword evidence="3" id="KW-1185">Reference proteome</keyword>
<protein>
    <submittedName>
        <fullName evidence="2">VOC family protein</fullName>
    </submittedName>
</protein>
<proteinExistence type="predicted"/>
<dbReference type="PROSITE" id="PS51819">
    <property type="entry name" value="VOC"/>
    <property type="match status" value="1"/>
</dbReference>
<dbReference type="Proteomes" id="UP000288178">
    <property type="component" value="Unassembled WGS sequence"/>
</dbReference>
<dbReference type="Pfam" id="PF00903">
    <property type="entry name" value="Glyoxalase"/>
    <property type="match status" value="1"/>
</dbReference>
<dbReference type="InterPro" id="IPR052164">
    <property type="entry name" value="Anthracycline_SecMetBiosynth"/>
</dbReference>
<feature type="domain" description="VOC" evidence="1">
    <location>
        <begin position="9"/>
        <end position="125"/>
    </location>
</feature>
<dbReference type="InterPro" id="IPR037523">
    <property type="entry name" value="VOC_core"/>
</dbReference>
<sequence length="129" mass="13601">MDVYKTHGAFSWAELMTPDPKAAIAFYGALFGWTSEDMDMGTGPYHVLKAGDTQVAGVMGMPPDAPPGMPPMWGCYVTVDDIDATAKRCAELGGQVLMPPMDIPTVGRMAVLKDPLGAVISAITYSSAS</sequence>
<dbReference type="AlphaFoldDB" id="A0A437K1Q0"/>
<reference evidence="2 3" key="1">
    <citation type="submission" date="2019-01" db="EMBL/GenBank/DDBJ databases">
        <authorList>
            <person name="Chen W.-M."/>
        </authorList>
    </citation>
    <scope>NUCLEOTIDE SEQUENCE [LARGE SCALE GENOMIC DNA]</scope>
    <source>
        <strain evidence="2 3">ICH-3</strain>
    </source>
</reference>
<accession>A0A437K1Q0</accession>
<dbReference type="PANTHER" id="PTHR33993:SF14">
    <property type="entry name" value="GB|AAF24581.1"/>
    <property type="match status" value="1"/>
</dbReference>
<dbReference type="InterPro" id="IPR029068">
    <property type="entry name" value="Glyas_Bleomycin-R_OHBP_Dase"/>
</dbReference>
<dbReference type="EMBL" id="SACT01000001">
    <property type="protein sequence ID" value="RVT54233.1"/>
    <property type="molecule type" value="Genomic_DNA"/>
</dbReference>
<dbReference type="SUPFAM" id="SSF54593">
    <property type="entry name" value="Glyoxalase/Bleomycin resistance protein/Dihydroxybiphenyl dioxygenase"/>
    <property type="match status" value="1"/>
</dbReference>
<evidence type="ECO:0000259" key="1">
    <source>
        <dbReference type="PROSITE" id="PS51819"/>
    </source>
</evidence>
<dbReference type="CDD" id="cd07247">
    <property type="entry name" value="SgaA_N_like"/>
    <property type="match status" value="1"/>
</dbReference>
<evidence type="ECO:0000313" key="3">
    <source>
        <dbReference type="Proteomes" id="UP000288178"/>
    </source>
</evidence>
<name>A0A437K1Q0_9BURK</name>